<dbReference type="InterPro" id="IPR006439">
    <property type="entry name" value="HAD-SF_hydro_IA"/>
</dbReference>
<comment type="catalytic activity">
    <reaction evidence="3">
        <text>O-phospho-D-serine + H2O = D-serine + phosphate</text>
        <dbReference type="Rhea" id="RHEA:24873"/>
        <dbReference type="ChEBI" id="CHEBI:15377"/>
        <dbReference type="ChEBI" id="CHEBI:35247"/>
        <dbReference type="ChEBI" id="CHEBI:43474"/>
        <dbReference type="ChEBI" id="CHEBI:58680"/>
        <dbReference type="EC" id="3.1.3.3"/>
    </reaction>
</comment>
<evidence type="ECO:0000313" key="4">
    <source>
        <dbReference type="EMBL" id="MEW9502314.1"/>
    </source>
</evidence>
<dbReference type="NCBIfam" id="TIGR01549">
    <property type="entry name" value="HAD-SF-IA-v1"/>
    <property type="match status" value="1"/>
</dbReference>
<dbReference type="InterPro" id="IPR036412">
    <property type="entry name" value="HAD-like_sf"/>
</dbReference>
<keyword evidence="3" id="KW-0718">Serine biosynthesis</keyword>
<dbReference type="RefSeq" id="WP_367779807.1">
    <property type="nucleotide sequence ID" value="NZ_JBFMIA010000009.1"/>
</dbReference>
<evidence type="ECO:0000256" key="3">
    <source>
        <dbReference type="HAMAP-Rule" id="MF_02240"/>
    </source>
</evidence>
<dbReference type="HAMAP" id="MF_02240">
    <property type="entry name" value="PSP"/>
    <property type="match status" value="1"/>
</dbReference>
<dbReference type="Pfam" id="PF00702">
    <property type="entry name" value="Hydrolase"/>
    <property type="match status" value="1"/>
</dbReference>
<accession>A0ABV3Q4V0</accession>
<gene>
    <name evidence="4" type="ORF">AB1471_10960</name>
</gene>
<dbReference type="GO" id="GO:0016787">
    <property type="term" value="F:hydrolase activity"/>
    <property type="evidence" value="ECO:0007669"/>
    <property type="project" value="UniProtKB-KW"/>
</dbReference>
<protein>
    <recommendedName>
        <fullName evidence="3">Phosphoserine phosphatase</fullName>
        <shortName evidence="3">PSP</shortName>
        <ecNumber evidence="3">3.1.3.3</ecNumber>
    </recommendedName>
</protein>
<dbReference type="PANTHER" id="PTHR46470:SF3">
    <property type="entry name" value="N-ACYLNEURAMINATE-9-PHOSPHATASE"/>
    <property type="match status" value="1"/>
</dbReference>
<dbReference type="Gene3D" id="3.40.50.1000">
    <property type="entry name" value="HAD superfamily/HAD-like"/>
    <property type="match status" value="1"/>
</dbReference>
<dbReference type="SFLD" id="SFLDG01129">
    <property type="entry name" value="C1.5:_HAD__Beta-PGM__Phosphata"/>
    <property type="match status" value="1"/>
</dbReference>
<keyword evidence="5" id="KW-1185">Reference proteome</keyword>
<dbReference type="Proteomes" id="UP001556040">
    <property type="component" value="Unassembled WGS sequence"/>
</dbReference>
<dbReference type="SFLD" id="SFLDS00003">
    <property type="entry name" value="Haloacid_Dehalogenase"/>
    <property type="match status" value="1"/>
</dbReference>
<evidence type="ECO:0000256" key="2">
    <source>
        <dbReference type="ARBA" id="ARBA00022842"/>
    </source>
</evidence>
<comment type="caution">
    <text evidence="4">The sequence shown here is derived from an EMBL/GenBank/DDBJ whole genome shotgun (WGS) entry which is preliminary data.</text>
</comment>
<organism evidence="4 5">
    <name type="scientific">Jeotgalibacillus marinus</name>
    <dbReference type="NCBI Taxonomy" id="86667"/>
    <lineage>
        <taxon>Bacteria</taxon>
        <taxon>Bacillati</taxon>
        <taxon>Bacillota</taxon>
        <taxon>Bacilli</taxon>
        <taxon>Bacillales</taxon>
        <taxon>Caryophanaceae</taxon>
        <taxon>Jeotgalibacillus</taxon>
    </lineage>
</organism>
<dbReference type="SUPFAM" id="SSF56784">
    <property type="entry name" value="HAD-like"/>
    <property type="match status" value="1"/>
</dbReference>
<comment type="cofactor">
    <cofactor evidence="3">
        <name>Mg(2+)</name>
        <dbReference type="ChEBI" id="CHEBI:18420"/>
    </cofactor>
    <cofactor evidence="3">
        <name>Co(2+)</name>
        <dbReference type="ChEBI" id="CHEBI:48828"/>
    </cofactor>
</comment>
<keyword evidence="2 3" id="KW-0460">Magnesium</keyword>
<dbReference type="InterPro" id="IPR051400">
    <property type="entry name" value="HAD-like_hydrolase"/>
</dbReference>
<keyword evidence="3" id="KW-0028">Amino-acid biosynthesis</keyword>
<keyword evidence="3" id="KW-0170">Cobalt</keyword>
<evidence type="ECO:0000256" key="1">
    <source>
        <dbReference type="ARBA" id="ARBA00022801"/>
    </source>
</evidence>
<keyword evidence="1 3" id="KW-0378">Hydrolase</keyword>
<dbReference type="InterPro" id="IPR044266">
    <property type="entry name" value="PSP_YsaA"/>
</dbReference>
<proteinExistence type="inferred from homology"/>
<comment type="catalytic activity">
    <reaction evidence="3">
        <text>O-phospho-L-serine + H2O = L-serine + phosphate</text>
        <dbReference type="Rhea" id="RHEA:21208"/>
        <dbReference type="ChEBI" id="CHEBI:15377"/>
        <dbReference type="ChEBI" id="CHEBI:33384"/>
        <dbReference type="ChEBI" id="CHEBI:43474"/>
        <dbReference type="ChEBI" id="CHEBI:57524"/>
        <dbReference type="EC" id="3.1.3.3"/>
    </reaction>
</comment>
<evidence type="ECO:0000313" key="5">
    <source>
        <dbReference type="Proteomes" id="UP001556040"/>
    </source>
</evidence>
<dbReference type="PANTHER" id="PTHR46470">
    <property type="entry name" value="N-ACYLNEURAMINATE-9-PHOSPHATASE"/>
    <property type="match status" value="1"/>
</dbReference>
<comment type="pathway">
    <text evidence="3">Amino-acid biosynthesis; L-serine biosynthesis; L-serine from 3-phospho-D-glycerate: step 3/3.</text>
</comment>
<sequence length="265" mass="30559">MPKAIIFDLDDTLLWDKKSIERALHYTAQDAEKAYGVDSLKLVDAVRRIAPKIYSEYPTYAFTQTIGINPFEGLWGGFGDVVNHQFREMGRLMPDYRKRVWTEALRQCGFTGEREGERLSEYFIAHRREQPVLYEETFEVLDFIKKQGIQLLILTNGAPSLQLEKLAITPNIVPYFEHIIISGNIGIGKPSPVVFEHALRLVDLRTEDVWMVGDNKRTDILGANRIGMKSIWIQHEEATEVSRFDGKPDHTIKRLKELIQVIQEE</sequence>
<reference evidence="4 5" key="1">
    <citation type="journal article" date="1979" name="Int. J. Syst. Evol. Microbiol.">
        <title>Bacillus globisporus subsp. marinus subsp. nov.</title>
        <authorList>
            <person name="Liu H."/>
        </authorList>
    </citation>
    <scope>NUCLEOTIDE SEQUENCE [LARGE SCALE GENOMIC DNA]</scope>
    <source>
        <strain evidence="4 5">DSM 1297</strain>
    </source>
</reference>
<dbReference type="Gene3D" id="1.20.120.1600">
    <property type="match status" value="1"/>
</dbReference>
<dbReference type="EC" id="3.1.3.3" evidence="3"/>
<dbReference type="EMBL" id="JBFMIA010000009">
    <property type="protein sequence ID" value="MEW9502314.1"/>
    <property type="molecule type" value="Genomic_DNA"/>
</dbReference>
<name>A0ABV3Q4V0_9BACL</name>
<dbReference type="InterPro" id="IPR023214">
    <property type="entry name" value="HAD_sf"/>
</dbReference>
<comment type="similarity">
    <text evidence="3">Belongs to the HAD-like hydrolase superfamily.</text>
</comment>
<comment type="function">
    <text evidence="3">Catalyzes the last step of the phosphorylated serine biosynthetic pathway, i.e. dephosphorylation of O-phospho-L-serine to form L-serine.</text>
</comment>